<feature type="domain" description="Tyrosine specific protein phosphatases" evidence="2">
    <location>
        <begin position="43"/>
        <end position="89"/>
    </location>
</feature>
<dbReference type="InterPro" id="IPR000387">
    <property type="entry name" value="Tyr_Pase_dom"/>
</dbReference>
<evidence type="ECO:0000313" key="3">
    <source>
        <dbReference type="EMBL" id="CAF3972211.1"/>
    </source>
</evidence>
<dbReference type="PANTHER" id="PTHR23219">
    <property type="entry name" value="TYROSINE-PROTEIN PHOSPHATASE C15H7.3-RELATED"/>
    <property type="match status" value="1"/>
</dbReference>
<reference evidence="3" key="1">
    <citation type="submission" date="2021-02" db="EMBL/GenBank/DDBJ databases">
        <authorList>
            <person name="Nowell W R."/>
        </authorList>
    </citation>
    <scope>NUCLEOTIDE SEQUENCE</scope>
</reference>
<dbReference type="PROSITE" id="PS50055">
    <property type="entry name" value="TYR_PHOSPHATASE_PTP"/>
    <property type="match status" value="1"/>
</dbReference>
<sequence>MHRTNFTDVSFLQKSVHSANILRQQHWSKPEKFLVHTSLAVDIGRTGIFILIHVMIQCITFNKKVSVASVLKVMREHRMSLVDRTYSYVFAYRCLIDYLKSSRLI</sequence>
<dbReference type="EMBL" id="CAJOBF010001659">
    <property type="protein sequence ID" value="CAF3972211.1"/>
    <property type="molecule type" value="Genomic_DNA"/>
</dbReference>
<feature type="domain" description="Tyrosine-protein phosphatase" evidence="1">
    <location>
        <begin position="1"/>
        <end position="98"/>
    </location>
</feature>
<accession>A0A819M1E6</accession>
<dbReference type="Pfam" id="PF00102">
    <property type="entry name" value="Y_phosphatase"/>
    <property type="match status" value="1"/>
</dbReference>
<dbReference type="InterPro" id="IPR029021">
    <property type="entry name" value="Prot-tyrosine_phosphatase-like"/>
</dbReference>
<dbReference type="SUPFAM" id="SSF52799">
    <property type="entry name" value="(Phosphotyrosine protein) phosphatases II"/>
    <property type="match status" value="1"/>
</dbReference>
<dbReference type="PANTHER" id="PTHR23219:SF13">
    <property type="entry name" value="TYROSINE-PROTEIN PHOSPHATASE DOMAIN-CONTAINING PROTEIN"/>
    <property type="match status" value="1"/>
</dbReference>
<gene>
    <name evidence="3" type="ORF">UXM345_LOCUS14550</name>
</gene>
<dbReference type="GO" id="GO:0004725">
    <property type="term" value="F:protein tyrosine phosphatase activity"/>
    <property type="evidence" value="ECO:0007669"/>
    <property type="project" value="InterPro"/>
</dbReference>
<dbReference type="Gene3D" id="3.90.190.10">
    <property type="entry name" value="Protein tyrosine phosphatase superfamily"/>
    <property type="match status" value="1"/>
</dbReference>
<evidence type="ECO:0000313" key="4">
    <source>
        <dbReference type="Proteomes" id="UP000663842"/>
    </source>
</evidence>
<comment type="caution">
    <text evidence="3">The sequence shown here is derived from an EMBL/GenBank/DDBJ whole genome shotgun (WGS) entry which is preliminary data.</text>
</comment>
<dbReference type="Proteomes" id="UP000663842">
    <property type="component" value="Unassembled WGS sequence"/>
</dbReference>
<dbReference type="InterPro" id="IPR003595">
    <property type="entry name" value="Tyr_Pase_cat"/>
</dbReference>
<dbReference type="InterPro" id="IPR000242">
    <property type="entry name" value="PTP_cat"/>
</dbReference>
<organism evidence="3 4">
    <name type="scientific">Rotaria magnacalcarata</name>
    <dbReference type="NCBI Taxonomy" id="392030"/>
    <lineage>
        <taxon>Eukaryota</taxon>
        <taxon>Metazoa</taxon>
        <taxon>Spiralia</taxon>
        <taxon>Gnathifera</taxon>
        <taxon>Rotifera</taxon>
        <taxon>Eurotatoria</taxon>
        <taxon>Bdelloidea</taxon>
        <taxon>Philodinida</taxon>
        <taxon>Philodinidae</taxon>
        <taxon>Rotaria</taxon>
    </lineage>
</organism>
<dbReference type="PROSITE" id="PS50056">
    <property type="entry name" value="TYR_PHOSPHATASE_2"/>
    <property type="match status" value="1"/>
</dbReference>
<protein>
    <submittedName>
        <fullName evidence="3">Uncharacterized protein</fullName>
    </submittedName>
</protein>
<evidence type="ECO:0000259" key="2">
    <source>
        <dbReference type="PROSITE" id="PS50056"/>
    </source>
</evidence>
<proteinExistence type="predicted"/>
<name>A0A819M1E6_9BILA</name>
<dbReference type="AlphaFoldDB" id="A0A819M1E6"/>
<evidence type="ECO:0000259" key="1">
    <source>
        <dbReference type="PROSITE" id="PS50055"/>
    </source>
</evidence>
<dbReference type="SMART" id="SM00404">
    <property type="entry name" value="PTPc_motif"/>
    <property type="match status" value="1"/>
</dbReference>